<reference evidence="3" key="1">
    <citation type="submission" date="2019-02" db="EMBL/GenBank/DDBJ databases">
        <title>Draft genome sequence of Enterococcus sp. Gos25-1.</title>
        <authorList>
            <person name="Tanaka N."/>
            <person name="Shiwa Y."/>
            <person name="Fujita N."/>
        </authorList>
    </citation>
    <scope>NUCLEOTIDE SEQUENCE [LARGE SCALE GENOMIC DNA]</scope>
    <source>
        <strain evidence="3">Gos25-1</strain>
    </source>
</reference>
<evidence type="ECO:0000259" key="1">
    <source>
        <dbReference type="Pfam" id="PF05043"/>
    </source>
</evidence>
<feature type="domain" description="Mga helix-turn-helix" evidence="1">
    <location>
        <begin position="76"/>
        <end position="141"/>
    </location>
</feature>
<name>A0A4P5PLR9_9ENTE</name>
<dbReference type="AlphaFoldDB" id="A0A4P5PLR9"/>
<dbReference type="Pfam" id="PF05043">
    <property type="entry name" value="Mga"/>
    <property type="match status" value="1"/>
</dbReference>
<sequence>MLRQYMEKEIVRKIDLIELLWGNEERTSMELALDLAVTPATVKNDIKTLNLFYTDPEEPLILSSPSGYSIFDKKRNKRAVLTQLYNDSLFVRACCHFLKHQFVEIEKFADKEYISLTKAYELKKEVLRYLEEMGIFLSDDPPQETECRIRFLVTYFQMKLGIVFIPVPKFNQYQFDRLFERIEVQENCLFSSYSKQYASLLFQLDFDRCQSTPIAFDDEALQLLKKTAVYQRLRKPLLAFLKSELHTTTIHEDQLLYYALVINIMNANYVDDAGPKDTYQSYVQLIRHSQKLRFELLVQLFQEEFQGSLDADSLIFEAALITFLRKTLFNLQPLIPEEHIELGNLALVPVSLFIKVKAALEKWAQKAQLNLLFSDDHMKYLASKLYFLVHEKEPPKSIYILTSFYTDYLLANELLTTEYGALVQVKQFNPKEALSYRKNDLILFDTDYAVLKKLPCRKLQTSYIFDLKELQEIRKCLFKYDLTELSRADNLRLQE</sequence>
<gene>
    <name evidence="2" type="ORF">NRIC_21040</name>
</gene>
<proteinExistence type="predicted"/>
<protein>
    <recommendedName>
        <fullName evidence="1">Mga helix-turn-helix domain-containing protein</fullName>
    </recommendedName>
</protein>
<accession>A0A4P5PLR9</accession>
<dbReference type="Proteomes" id="UP000290567">
    <property type="component" value="Unassembled WGS sequence"/>
</dbReference>
<evidence type="ECO:0000313" key="2">
    <source>
        <dbReference type="EMBL" id="GCF94213.1"/>
    </source>
</evidence>
<organism evidence="2 3">
    <name type="scientific">Enterococcus florum</name>
    <dbReference type="NCBI Taxonomy" id="2480627"/>
    <lineage>
        <taxon>Bacteria</taxon>
        <taxon>Bacillati</taxon>
        <taxon>Bacillota</taxon>
        <taxon>Bacilli</taxon>
        <taxon>Lactobacillales</taxon>
        <taxon>Enterococcaceae</taxon>
        <taxon>Enterococcus</taxon>
    </lineage>
</organism>
<dbReference type="EMBL" id="BJCC01000015">
    <property type="protein sequence ID" value="GCF94213.1"/>
    <property type="molecule type" value="Genomic_DNA"/>
</dbReference>
<dbReference type="RefSeq" id="WP_146622648.1">
    <property type="nucleotide sequence ID" value="NZ_BJCC01000015.1"/>
</dbReference>
<keyword evidence="3" id="KW-1185">Reference proteome</keyword>
<comment type="caution">
    <text evidence="2">The sequence shown here is derived from an EMBL/GenBank/DDBJ whole genome shotgun (WGS) entry which is preliminary data.</text>
</comment>
<dbReference type="OrthoDB" id="2191819at2"/>
<evidence type="ECO:0000313" key="3">
    <source>
        <dbReference type="Proteomes" id="UP000290567"/>
    </source>
</evidence>
<dbReference type="InterPro" id="IPR007737">
    <property type="entry name" value="Mga_HTH"/>
</dbReference>